<organism evidence="2 3">
    <name type="scientific">Monilinia fructicola</name>
    <name type="common">Brown rot fungus</name>
    <name type="synonym">Ciboria fructicola</name>
    <dbReference type="NCBI Taxonomy" id="38448"/>
    <lineage>
        <taxon>Eukaryota</taxon>
        <taxon>Fungi</taxon>
        <taxon>Dikarya</taxon>
        <taxon>Ascomycota</taxon>
        <taxon>Pezizomycotina</taxon>
        <taxon>Leotiomycetes</taxon>
        <taxon>Helotiales</taxon>
        <taxon>Sclerotiniaceae</taxon>
        <taxon>Monilinia</taxon>
    </lineage>
</organism>
<evidence type="ECO:0000313" key="2">
    <source>
        <dbReference type="EMBL" id="KAA8571294.1"/>
    </source>
</evidence>
<comment type="caution">
    <text evidence="2">The sequence shown here is derived from an EMBL/GenBank/DDBJ whole genome shotgun (WGS) entry which is preliminary data.</text>
</comment>
<keyword evidence="1" id="KW-0472">Membrane</keyword>
<keyword evidence="1" id="KW-1133">Transmembrane helix</keyword>
<feature type="transmembrane region" description="Helical" evidence="1">
    <location>
        <begin position="79"/>
        <end position="101"/>
    </location>
</feature>
<dbReference type="Proteomes" id="UP000322873">
    <property type="component" value="Unassembled WGS sequence"/>
</dbReference>
<feature type="transmembrane region" description="Helical" evidence="1">
    <location>
        <begin position="42"/>
        <end position="59"/>
    </location>
</feature>
<dbReference type="AlphaFoldDB" id="A0A5M9JP70"/>
<proteinExistence type="predicted"/>
<keyword evidence="1" id="KW-0812">Transmembrane</keyword>
<sequence length="118" mass="13062">MPNKAGNVINPPDLRHAQDGLKDLIAQVMNASMLFWGKSINIINNNISTLILLLIYHGIPFPSNLLPSISHSSSSSFYVMILVCAVWQCFLNMPILPCHIVPGHIVRIINYDSDPIPS</sequence>
<protein>
    <submittedName>
        <fullName evidence="2">Uncharacterized protein</fullName>
    </submittedName>
</protein>
<evidence type="ECO:0000313" key="3">
    <source>
        <dbReference type="Proteomes" id="UP000322873"/>
    </source>
</evidence>
<name>A0A5M9JP70_MONFR</name>
<reference evidence="2 3" key="1">
    <citation type="submission" date="2019-06" db="EMBL/GenBank/DDBJ databases">
        <title>Genome Sequence of the Brown Rot Fungal Pathogen Monilinia fructicola.</title>
        <authorList>
            <person name="De Miccolis Angelini R.M."/>
            <person name="Landi L."/>
            <person name="Abate D."/>
            <person name="Pollastro S."/>
            <person name="Romanazzi G."/>
            <person name="Faretra F."/>
        </authorList>
    </citation>
    <scope>NUCLEOTIDE SEQUENCE [LARGE SCALE GENOMIC DNA]</scope>
    <source>
        <strain evidence="2 3">Mfrc123</strain>
    </source>
</reference>
<keyword evidence="3" id="KW-1185">Reference proteome</keyword>
<evidence type="ECO:0000256" key="1">
    <source>
        <dbReference type="SAM" id="Phobius"/>
    </source>
</evidence>
<accession>A0A5M9JP70</accession>
<dbReference type="EMBL" id="VICG01000006">
    <property type="protein sequence ID" value="KAA8571294.1"/>
    <property type="molecule type" value="Genomic_DNA"/>
</dbReference>
<gene>
    <name evidence="2" type="ORF">EYC84_000617</name>
</gene>